<dbReference type="InterPro" id="IPR036249">
    <property type="entry name" value="Thioredoxin-like_sf"/>
</dbReference>
<dbReference type="Proteomes" id="UP000006380">
    <property type="component" value="Chromosome"/>
</dbReference>
<dbReference type="OrthoDB" id="9800545at2"/>
<dbReference type="AlphaFoldDB" id="A7H0F5"/>
<name>A7H0F5_CAMC5</name>
<protein>
    <submittedName>
        <fullName evidence="2">Thioredoxin-like protein, DsbA family</fullName>
    </submittedName>
</protein>
<dbReference type="EMBL" id="CP000767">
    <property type="protein sequence ID" value="EAU01401.1"/>
    <property type="molecule type" value="Genomic_DNA"/>
</dbReference>
<gene>
    <name evidence="2" type="ORF">CCV52592_0542</name>
</gene>
<feature type="signal peptide" evidence="1">
    <location>
        <begin position="1"/>
        <end position="17"/>
    </location>
</feature>
<dbReference type="STRING" id="360105.CCV52592_0542"/>
<reference evidence="2" key="1">
    <citation type="submission" date="2016-07" db="EMBL/GenBank/DDBJ databases">
        <title>Comparative genomics of the Campylobacter concisus group.</title>
        <authorList>
            <person name="Miller W.G."/>
            <person name="Yee E."/>
            <person name="Chapman M.H."/>
            <person name="Huynh S."/>
            <person name="Bono J.L."/>
            <person name="On S.L.W."/>
            <person name="StLeger J."/>
            <person name="Foster G."/>
            <person name="Parker C.T."/>
        </authorList>
    </citation>
    <scope>NUCLEOTIDE SEQUENCE</scope>
    <source>
        <strain evidence="2">525.92</strain>
    </source>
</reference>
<evidence type="ECO:0000313" key="2">
    <source>
        <dbReference type="EMBL" id="EAU01401.1"/>
    </source>
</evidence>
<accession>A7H0F5</accession>
<dbReference type="Gene3D" id="3.40.30.10">
    <property type="entry name" value="Glutaredoxin"/>
    <property type="match status" value="1"/>
</dbReference>
<dbReference type="RefSeq" id="WP_009650933.1">
    <property type="nucleotide sequence ID" value="NC_009715.2"/>
</dbReference>
<evidence type="ECO:0000313" key="3">
    <source>
        <dbReference type="Proteomes" id="UP000006380"/>
    </source>
</evidence>
<dbReference type="SUPFAM" id="SSF52833">
    <property type="entry name" value="Thioredoxin-like"/>
    <property type="match status" value="1"/>
</dbReference>
<dbReference type="HOGENOM" id="CLU_098241_0_0_7"/>
<dbReference type="KEGG" id="ccv:CCV52592_0542"/>
<keyword evidence="3" id="KW-1185">Reference proteome</keyword>
<feature type="chain" id="PRO_5002709102" evidence="1">
    <location>
        <begin position="18"/>
        <end position="239"/>
    </location>
</feature>
<keyword evidence="1" id="KW-0732">Signal</keyword>
<sequence length="239" mass="27150">MKKIVLTSMIAASALFAATDAQILGFYKQIVPQGVNVEISSRHKLSDHQEYEAVVLTLNNGSISQDEIIFTKGDLLLPDILDLKTGKSYKGELQEQMMITKLSAIYKNEDAANIIRLGNDSKKATRVMFSDPECPYCREELKNIEKTLQNENLKIILTPVHDKSALEKSYLIYKDLKSVKSDSDKVKVLRKYFAENFKVPEHSVTDEQVAQMDNLRRKYLLAGLRSVPFFVDETILTKK</sequence>
<evidence type="ECO:0000256" key="1">
    <source>
        <dbReference type="SAM" id="SignalP"/>
    </source>
</evidence>
<organism evidence="2 3">
    <name type="scientific">Campylobacter curvus (strain 525.92)</name>
    <dbReference type="NCBI Taxonomy" id="360105"/>
    <lineage>
        <taxon>Bacteria</taxon>
        <taxon>Pseudomonadati</taxon>
        <taxon>Campylobacterota</taxon>
        <taxon>Epsilonproteobacteria</taxon>
        <taxon>Campylobacterales</taxon>
        <taxon>Campylobacteraceae</taxon>
        <taxon>Campylobacter</taxon>
    </lineage>
</organism>
<proteinExistence type="predicted"/>